<keyword evidence="4" id="KW-0812">Transmembrane</keyword>
<evidence type="ECO:0000256" key="5">
    <source>
        <dbReference type="ARBA" id="ARBA00022824"/>
    </source>
</evidence>
<evidence type="ECO:0000256" key="8">
    <source>
        <dbReference type="ARBA" id="ARBA00023098"/>
    </source>
</evidence>
<dbReference type="GO" id="GO:0005794">
    <property type="term" value="C:Golgi apparatus"/>
    <property type="evidence" value="ECO:0007669"/>
    <property type="project" value="TreeGrafter"/>
</dbReference>
<sequence length="96" mass="11207">LQCSVMYGKHEDKEPVYRCIECNEESNELYRDYKHGVLKITICKSCQKPVDKYIEYDPVIILINAMLCKAQAYRHILFNTKINVSLLTCNIQIAFS</sequence>
<dbReference type="PANTHER" id="PTHR14467">
    <property type="entry name" value="ARV1"/>
    <property type="match status" value="1"/>
</dbReference>
<comment type="similarity">
    <text evidence="2 10">Belongs to the ARV1 family.</text>
</comment>
<feature type="non-terminal residue" evidence="11">
    <location>
        <position position="1"/>
    </location>
</feature>
<evidence type="ECO:0000256" key="3">
    <source>
        <dbReference type="ARBA" id="ARBA00022448"/>
    </source>
</evidence>
<dbReference type="GO" id="GO:0032366">
    <property type="term" value="P:intracellular sterol transport"/>
    <property type="evidence" value="ECO:0007669"/>
    <property type="project" value="UniProtKB-UniRule"/>
</dbReference>
<name>A0A2G9P2F7_AQUCT</name>
<keyword evidence="12" id="KW-1185">Reference proteome</keyword>
<protein>
    <recommendedName>
        <fullName evidence="10">Protein ARV</fullName>
    </recommendedName>
</protein>
<dbReference type="GO" id="GO:0097036">
    <property type="term" value="P:regulation of plasma membrane sterol distribution"/>
    <property type="evidence" value="ECO:0007669"/>
    <property type="project" value="UniProtKB-UniRule"/>
</dbReference>
<proteinExistence type="inferred from homology"/>
<evidence type="ECO:0000256" key="7">
    <source>
        <dbReference type="ARBA" id="ARBA00023055"/>
    </source>
</evidence>
<evidence type="ECO:0000313" key="11">
    <source>
        <dbReference type="EMBL" id="PIN97516.1"/>
    </source>
</evidence>
<comment type="function">
    <text evidence="10">Mediator of sterol homeostasis involved in sterol uptake, trafficking and distribution into membranes.</text>
</comment>
<dbReference type="PANTHER" id="PTHR14467:SF0">
    <property type="entry name" value="PROTEIN ARV1"/>
    <property type="match status" value="1"/>
</dbReference>
<organism evidence="11 12">
    <name type="scientific">Aquarana catesbeiana</name>
    <name type="common">American bullfrog</name>
    <name type="synonym">Rana catesbeiana</name>
    <dbReference type="NCBI Taxonomy" id="8400"/>
    <lineage>
        <taxon>Eukaryota</taxon>
        <taxon>Metazoa</taxon>
        <taxon>Chordata</taxon>
        <taxon>Craniata</taxon>
        <taxon>Vertebrata</taxon>
        <taxon>Euteleostomi</taxon>
        <taxon>Amphibia</taxon>
        <taxon>Batrachia</taxon>
        <taxon>Anura</taxon>
        <taxon>Neobatrachia</taxon>
        <taxon>Ranoidea</taxon>
        <taxon>Ranidae</taxon>
        <taxon>Aquarana</taxon>
    </lineage>
</organism>
<evidence type="ECO:0000256" key="4">
    <source>
        <dbReference type="ARBA" id="ARBA00022692"/>
    </source>
</evidence>
<dbReference type="Proteomes" id="UP000228934">
    <property type="component" value="Unassembled WGS sequence"/>
</dbReference>
<dbReference type="GO" id="GO:0032541">
    <property type="term" value="C:cortical endoplasmic reticulum"/>
    <property type="evidence" value="ECO:0007669"/>
    <property type="project" value="TreeGrafter"/>
</dbReference>
<reference evidence="12" key="1">
    <citation type="journal article" date="2017" name="Nat. Commun.">
        <title>The North American bullfrog draft genome provides insight into hormonal regulation of long noncoding RNA.</title>
        <authorList>
            <person name="Hammond S.A."/>
            <person name="Warren R.L."/>
            <person name="Vandervalk B.P."/>
            <person name="Kucuk E."/>
            <person name="Khan H."/>
            <person name="Gibb E.A."/>
            <person name="Pandoh P."/>
            <person name="Kirk H."/>
            <person name="Zhao Y."/>
            <person name="Jones M."/>
            <person name="Mungall A.J."/>
            <person name="Coope R."/>
            <person name="Pleasance S."/>
            <person name="Moore R.A."/>
            <person name="Holt R.A."/>
            <person name="Round J.M."/>
            <person name="Ohora S."/>
            <person name="Walle B.V."/>
            <person name="Veldhoen N."/>
            <person name="Helbing C.C."/>
            <person name="Birol I."/>
        </authorList>
    </citation>
    <scope>NUCLEOTIDE SEQUENCE [LARGE SCALE GENOMIC DNA]</scope>
</reference>
<evidence type="ECO:0000256" key="6">
    <source>
        <dbReference type="ARBA" id="ARBA00022989"/>
    </source>
</evidence>
<evidence type="ECO:0000256" key="2">
    <source>
        <dbReference type="ARBA" id="ARBA00009187"/>
    </source>
</evidence>
<evidence type="ECO:0000256" key="10">
    <source>
        <dbReference type="RuleBase" id="RU368065"/>
    </source>
</evidence>
<accession>A0A2G9P2F7</accession>
<keyword evidence="8 10" id="KW-0443">Lipid metabolism</keyword>
<evidence type="ECO:0000313" key="12">
    <source>
        <dbReference type="Proteomes" id="UP000228934"/>
    </source>
</evidence>
<keyword evidence="5 10" id="KW-0256">Endoplasmic reticulum</keyword>
<dbReference type="GO" id="GO:0005789">
    <property type="term" value="C:endoplasmic reticulum membrane"/>
    <property type="evidence" value="ECO:0007669"/>
    <property type="project" value="UniProtKB-SubCell"/>
</dbReference>
<keyword evidence="3 10" id="KW-0813">Transport</keyword>
<keyword evidence="7 10" id="KW-0445">Lipid transport</keyword>
<dbReference type="EMBL" id="KV923561">
    <property type="protein sequence ID" value="PIN97516.1"/>
    <property type="molecule type" value="Genomic_DNA"/>
</dbReference>
<dbReference type="Pfam" id="PF04161">
    <property type="entry name" value="Arv1"/>
    <property type="match status" value="1"/>
</dbReference>
<dbReference type="GO" id="GO:0016125">
    <property type="term" value="P:sterol metabolic process"/>
    <property type="evidence" value="ECO:0007669"/>
    <property type="project" value="UniProtKB-UniRule"/>
</dbReference>
<evidence type="ECO:0000256" key="9">
    <source>
        <dbReference type="ARBA" id="ARBA00023136"/>
    </source>
</evidence>
<gene>
    <name evidence="11" type="ORF">AB205_0082490</name>
</gene>
<comment type="subcellular location">
    <subcellularLocation>
        <location evidence="1 10">Endoplasmic reticulum membrane</location>
        <topology evidence="1 10">Multi-pass membrane protein</topology>
    </subcellularLocation>
</comment>
<evidence type="ECO:0000256" key="1">
    <source>
        <dbReference type="ARBA" id="ARBA00004477"/>
    </source>
</evidence>
<keyword evidence="9" id="KW-0472">Membrane</keyword>
<keyword evidence="6" id="KW-1133">Transmembrane helix</keyword>
<dbReference type="InterPro" id="IPR007290">
    <property type="entry name" value="Arv1"/>
</dbReference>
<dbReference type="AlphaFoldDB" id="A0A2G9P2F7"/>
<dbReference type="GO" id="GO:0006665">
    <property type="term" value="P:sphingolipid metabolic process"/>
    <property type="evidence" value="ECO:0007669"/>
    <property type="project" value="TreeGrafter"/>
</dbReference>
<dbReference type="OrthoDB" id="2192830at2759"/>